<evidence type="ECO:0000313" key="2">
    <source>
        <dbReference type="EMBL" id="MFC7202820.1"/>
    </source>
</evidence>
<feature type="region of interest" description="Disordered" evidence="1">
    <location>
        <begin position="1"/>
        <end position="21"/>
    </location>
</feature>
<dbReference type="AlphaFoldDB" id="A0ABD5ZCE0"/>
<dbReference type="RefSeq" id="WP_390222109.1">
    <property type="nucleotide sequence ID" value="NZ_JBHTAA010000001.1"/>
</dbReference>
<dbReference type="Proteomes" id="UP001596481">
    <property type="component" value="Unassembled WGS sequence"/>
</dbReference>
<keyword evidence="3" id="KW-1185">Reference proteome</keyword>
<reference evidence="2 3" key="1">
    <citation type="journal article" date="2019" name="Int. J. Syst. Evol. Microbiol.">
        <title>The Global Catalogue of Microorganisms (GCM) 10K type strain sequencing project: providing services to taxonomists for standard genome sequencing and annotation.</title>
        <authorList>
            <consortium name="The Broad Institute Genomics Platform"/>
            <consortium name="The Broad Institute Genome Sequencing Center for Infectious Disease"/>
            <person name="Wu L."/>
            <person name="Ma J."/>
        </authorList>
    </citation>
    <scope>NUCLEOTIDE SEQUENCE [LARGE SCALE GENOMIC DNA]</scope>
    <source>
        <strain evidence="2 3">DSM 29988</strain>
    </source>
</reference>
<protein>
    <submittedName>
        <fullName evidence="2">Uncharacterized protein</fullName>
    </submittedName>
</protein>
<organism evidence="2 3">
    <name type="scientific">Haloferax namakaokahaiae</name>
    <dbReference type="NCBI Taxonomy" id="1748331"/>
    <lineage>
        <taxon>Archaea</taxon>
        <taxon>Methanobacteriati</taxon>
        <taxon>Methanobacteriota</taxon>
        <taxon>Stenosarchaea group</taxon>
        <taxon>Halobacteria</taxon>
        <taxon>Halobacteriales</taxon>
        <taxon>Haloferacaceae</taxon>
        <taxon>Haloferax</taxon>
    </lineage>
</organism>
<comment type="caution">
    <text evidence="2">The sequence shown here is derived from an EMBL/GenBank/DDBJ whole genome shotgun (WGS) entry which is preliminary data.</text>
</comment>
<evidence type="ECO:0000313" key="3">
    <source>
        <dbReference type="Proteomes" id="UP001596481"/>
    </source>
</evidence>
<sequence length="60" mass="6601">MSKAPSINPNDEAPSPDDPVEIIEENRELFERVAAADVTISDRVQRALDYADNGGEIDDE</sequence>
<evidence type="ECO:0000256" key="1">
    <source>
        <dbReference type="SAM" id="MobiDB-lite"/>
    </source>
</evidence>
<gene>
    <name evidence="2" type="ORF">ACFQJC_04785</name>
</gene>
<proteinExistence type="predicted"/>
<name>A0ABD5ZCE0_9EURY</name>
<accession>A0ABD5ZCE0</accession>
<dbReference type="EMBL" id="JBHTAA010000001">
    <property type="protein sequence ID" value="MFC7202820.1"/>
    <property type="molecule type" value="Genomic_DNA"/>
</dbReference>